<dbReference type="GO" id="GO:0034040">
    <property type="term" value="F:ATPase-coupled lipid transmembrane transporter activity"/>
    <property type="evidence" value="ECO:0007669"/>
    <property type="project" value="TreeGrafter"/>
</dbReference>
<feature type="transmembrane region" description="Helical" evidence="9">
    <location>
        <begin position="146"/>
        <end position="167"/>
    </location>
</feature>
<dbReference type="PANTHER" id="PTHR24221">
    <property type="entry name" value="ATP-BINDING CASSETTE SUB-FAMILY B"/>
    <property type="match status" value="1"/>
</dbReference>
<dbReference type="Gene3D" id="1.20.1560.10">
    <property type="entry name" value="ABC transporter type 1, transmembrane domain"/>
    <property type="match status" value="1"/>
</dbReference>
<dbReference type="GO" id="GO:0005524">
    <property type="term" value="F:ATP binding"/>
    <property type="evidence" value="ECO:0007669"/>
    <property type="project" value="UniProtKB-KW"/>
</dbReference>
<dbReference type="InterPro" id="IPR036640">
    <property type="entry name" value="ABC1_TM_sf"/>
</dbReference>
<evidence type="ECO:0000256" key="8">
    <source>
        <dbReference type="ARBA" id="ARBA00024725"/>
    </source>
</evidence>
<evidence type="ECO:0000259" key="11">
    <source>
        <dbReference type="PROSITE" id="PS50929"/>
    </source>
</evidence>
<feature type="transmembrane region" description="Helical" evidence="9">
    <location>
        <begin position="283"/>
        <end position="303"/>
    </location>
</feature>
<sequence>MSKNSRTDRHVSAETITGVLKRVVAENGRDHIRGYLFAIFCLVVVAASTAFTAWIMEAVINEAFANRRADLVAWICLAILIAFVLRGFATYGQAVTLSKIGNNIVARYQRRLYSHLMALSVGFYSEARSARFAAQLSQNINGIRDVLNMTVTSIARDLLTLIALIGVMISKDALLTAIVFLVAPPLLLGLRYISKRLKLATREAVLINSHVLGAMQETIHGITIVKAFTMEDQLRAKVEGIIDQAEKRSNRIARLSERTAPMTETFAGVAIAAVLGYSAYQAIYGGVLPGAFFAFIAALLMAYDPARRLARLQVSLERAIVNARMIYEVLDIEPHQRDRPGATTLAVTKAEIEFRGVSFAYATGNAILRNVSFVAEGGRTTALVGPSGAGKSTVISLIPRFYDPAEGQILIDGQDIAGVTKQSLRNNIAYVSQQPYLFEGTIRDNIRYGRPEATDAEVEEAARLAYAHEFILSQPQGYDTPVGENGVTLSGGQRQRLSIARALVRNAPILLLDEATSALDTESEQAVQQALEHAMSGRTVVVIAHRLSTIVNADRIVVMQEGTVVEEGTHDTLAARPDGLYARLNNLQQPSGSLQEEDRKAGE</sequence>
<evidence type="ECO:0000256" key="4">
    <source>
        <dbReference type="ARBA" id="ARBA00022741"/>
    </source>
</evidence>
<feature type="transmembrane region" description="Helical" evidence="9">
    <location>
        <begin position="71"/>
        <end position="89"/>
    </location>
</feature>
<dbReference type="InterPro" id="IPR017871">
    <property type="entry name" value="ABC_transporter-like_CS"/>
</dbReference>
<evidence type="ECO:0000256" key="2">
    <source>
        <dbReference type="ARBA" id="ARBA00005417"/>
    </source>
</evidence>
<evidence type="ECO:0000256" key="5">
    <source>
        <dbReference type="ARBA" id="ARBA00022840"/>
    </source>
</evidence>
<dbReference type="InterPro" id="IPR003593">
    <property type="entry name" value="AAA+_ATPase"/>
</dbReference>
<keyword evidence="13" id="KW-1185">Reference proteome</keyword>
<evidence type="ECO:0000256" key="7">
    <source>
        <dbReference type="ARBA" id="ARBA00023136"/>
    </source>
</evidence>
<evidence type="ECO:0000256" key="9">
    <source>
        <dbReference type="SAM" id="Phobius"/>
    </source>
</evidence>
<reference evidence="12 13" key="1">
    <citation type="submission" date="2018-04" db="EMBL/GenBank/DDBJ databases">
        <title>Genomic Encyclopedia of Type Strains, Phase IV (KMG-IV): sequencing the most valuable type-strain genomes for metagenomic binning, comparative biology and taxonomic classification.</title>
        <authorList>
            <person name="Goeker M."/>
        </authorList>
    </citation>
    <scope>NUCLEOTIDE SEQUENCE [LARGE SCALE GENOMIC DNA]</scope>
    <source>
        <strain evidence="12 13">DSM 7138</strain>
    </source>
</reference>
<keyword evidence="3 9" id="KW-0812">Transmembrane</keyword>
<dbReference type="EMBL" id="PZZZ01000002">
    <property type="protein sequence ID" value="PTM97267.1"/>
    <property type="molecule type" value="Genomic_DNA"/>
</dbReference>
<evidence type="ECO:0000256" key="3">
    <source>
        <dbReference type="ARBA" id="ARBA00022692"/>
    </source>
</evidence>
<evidence type="ECO:0000313" key="12">
    <source>
        <dbReference type="EMBL" id="PTM97267.1"/>
    </source>
</evidence>
<dbReference type="AlphaFoldDB" id="A0A2T5BE49"/>
<dbReference type="GO" id="GO:0140359">
    <property type="term" value="F:ABC-type transporter activity"/>
    <property type="evidence" value="ECO:0007669"/>
    <property type="project" value="InterPro"/>
</dbReference>
<dbReference type="FunFam" id="3.40.50.300:FF:000218">
    <property type="entry name" value="Multidrug ABC transporter ATP-binding protein"/>
    <property type="match status" value="1"/>
</dbReference>
<accession>A0A2T5BE49</accession>
<feature type="transmembrane region" description="Helical" evidence="9">
    <location>
        <begin position="173"/>
        <end position="193"/>
    </location>
</feature>
<feature type="domain" description="ABC transporter" evidence="10">
    <location>
        <begin position="352"/>
        <end position="586"/>
    </location>
</feature>
<dbReference type="PROSITE" id="PS00211">
    <property type="entry name" value="ABC_TRANSPORTER_1"/>
    <property type="match status" value="1"/>
</dbReference>
<evidence type="ECO:0000256" key="6">
    <source>
        <dbReference type="ARBA" id="ARBA00022989"/>
    </source>
</evidence>
<keyword evidence="4" id="KW-0547">Nucleotide-binding</keyword>
<dbReference type="InterPro" id="IPR039421">
    <property type="entry name" value="Type_1_exporter"/>
</dbReference>
<protein>
    <submittedName>
        <fullName evidence="12">ATP-binding cassette subfamily B protein</fullName>
    </submittedName>
</protein>
<organism evidence="12 13">
    <name type="scientific">Mycoplana dimorpha</name>
    <dbReference type="NCBI Taxonomy" id="28320"/>
    <lineage>
        <taxon>Bacteria</taxon>
        <taxon>Pseudomonadati</taxon>
        <taxon>Pseudomonadota</taxon>
        <taxon>Alphaproteobacteria</taxon>
        <taxon>Hyphomicrobiales</taxon>
        <taxon>Rhizobiaceae</taxon>
        <taxon>Mycoplana</taxon>
    </lineage>
</organism>
<name>A0A2T5BE49_MYCDI</name>
<dbReference type="Pfam" id="PF00005">
    <property type="entry name" value="ABC_tran"/>
    <property type="match status" value="1"/>
</dbReference>
<dbReference type="InterPro" id="IPR027417">
    <property type="entry name" value="P-loop_NTPase"/>
</dbReference>
<dbReference type="Gene3D" id="3.40.50.300">
    <property type="entry name" value="P-loop containing nucleotide triphosphate hydrolases"/>
    <property type="match status" value="1"/>
</dbReference>
<feature type="transmembrane region" description="Helical" evidence="9">
    <location>
        <begin position="35"/>
        <end position="56"/>
    </location>
</feature>
<gene>
    <name evidence="12" type="ORF">C7449_102136</name>
</gene>
<dbReference type="InterPro" id="IPR011527">
    <property type="entry name" value="ABC1_TM_dom"/>
</dbReference>
<comment type="similarity">
    <text evidence="2">Belongs to the ABC transporter superfamily.</text>
</comment>
<dbReference type="SMART" id="SM00382">
    <property type="entry name" value="AAA"/>
    <property type="match status" value="1"/>
</dbReference>
<dbReference type="RefSeq" id="WP_108001562.1">
    <property type="nucleotide sequence ID" value="NZ_JBHEEX010000001.1"/>
</dbReference>
<dbReference type="PROSITE" id="PS50929">
    <property type="entry name" value="ABC_TM1F"/>
    <property type="match status" value="1"/>
</dbReference>
<evidence type="ECO:0000259" key="10">
    <source>
        <dbReference type="PROSITE" id="PS50893"/>
    </source>
</evidence>
<keyword evidence="5 12" id="KW-0067">ATP-binding</keyword>
<dbReference type="SUPFAM" id="SSF90123">
    <property type="entry name" value="ABC transporter transmembrane region"/>
    <property type="match status" value="1"/>
</dbReference>
<comment type="function">
    <text evidence="8">Part of an ABC transporter complex. Transmembrane domains (TMD) form a pore in the inner membrane and the ATP-binding domain (NBD) is responsible for energy generation.</text>
</comment>
<dbReference type="CDD" id="cd18552">
    <property type="entry name" value="ABC_6TM_MsbA_like"/>
    <property type="match status" value="1"/>
</dbReference>
<comment type="subcellular location">
    <subcellularLocation>
        <location evidence="1">Cell membrane</location>
        <topology evidence="1">Multi-pass membrane protein</topology>
    </subcellularLocation>
</comment>
<dbReference type="SUPFAM" id="SSF52540">
    <property type="entry name" value="P-loop containing nucleoside triphosphate hydrolases"/>
    <property type="match status" value="1"/>
</dbReference>
<dbReference type="Pfam" id="PF00664">
    <property type="entry name" value="ABC_membrane"/>
    <property type="match status" value="1"/>
</dbReference>
<keyword evidence="6 9" id="KW-1133">Transmembrane helix</keyword>
<comment type="caution">
    <text evidence="12">The sequence shown here is derived from an EMBL/GenBank/DDBJ whole genome shotgun (WGS) entry which is preliminary data.</text>
</comment>
<dbReference type="PROSITE" id="PS50893">
    <property type="entry name" value="ABC_TRANSPORTER_2"/>
    <property type="match status" value="1"/>
</dbReference>
<dbReference type="OrthoDB" id="9804259at2"/>
<proteinExistence type="inferred from homology"/>
<keyword evidence="7 9" id="KW-0472">Membrane</keyword>
<evidence type="ECO:0000256" key="1">
    <source>
        <dbReference type="ARBA" id="ARBA00004651"/>
    </source>
</evidence>
<dbReference type="GO" id="GO:0016887">
    <property type="term" value="F:ATP hydrolysis activity"/>
    <property type="evidence" value="ECO:0007669"/>
    <property type="project" value="InterPro"/>
</dbReference>
<feature type="domain" description="ABC transmembrane type-1" evidence="11">
    <location>
        <begin position="36"/>
        <end position="318"/>
    </location>
</feature>
<evidence type="ECO:0000313" key="13">
    <source>
        <dbReference type="Proteomes" id="UP000241247"/>
    </source>
</evidence>
<dbReference type="Proteomes" id="UP000241247">
    <property type="component" value="Unassembled WGS sequence"/>
</dbReference>
<dbReference type="InterPro" id="IPR003439">
    <property type="entry name" value="ABC_transporter-like_ATP-bd"/>
</dbReference>
<dbReference type="PANTHER" id="PTHR24221:SF654">
    <property type="entry name" value="ATP-BINDING CASSETTE SUB-FAMILY B MEMBER 6"/>
    <property type="match status" value="1"/>
</dbReference>
<dbReference type="GO" id="GO:0005886">
    <property type="term" value="C:plasma membrane"/>
    <property type="evidence" value="ECO:0007669"/>
    <property type="project" value="UniProtKB-SubCell"/>
</dbReference>